<dbReference type="AlphaFoldDB" id="A0A1H3X519"/>
<feature type="transmembrane region" description="Helical" evidence="6">
    <location>
        <begin position="760"/>
        <end position="782"/>
    </location>
</feature>
<sequence length="799" mass="89853">MFKHYLKVAWRNLKRAKIFAFINILGLSIGLTCSILILLFVKDELSFDQFHEKGQQIYRVTEKMTAKGETNEKSITGALEGPRFAQNVPGIKAYIRYQQAGTNIKKGNEVQSLRLFRTDPNFFDVFTFPLLAGNAAGCLKDPYSIVLSKDEAIRQFGTTDIIGKTVQLKDDSAFVPYRVTAVAANCPANSSIQFQALAPFRFSKAEEQNPENWFSSYLNTFILLDPSASKDQVQAQMQNYFAKDATGTFKAMLQKFGMAENAISLPEYHLQPFTRMHLDKNISSGNGIVPTGNITNAYILSAIALFILLIACINFINLTVARSIKRAKEIGVRKVVGSSKKQLISQFMGESLLLCLLAFVLALILTKAVLPLFNTLSNKSLSLSYLLDVRLILEFITLFMLTTFLAGFYPSVVLTKFDPTKILYNRFQVAGKNYFQKTLVVFQFVMAAFLVALTFVLYQQFNYITSADLGYDDSNLVSIEQYDVNSKGPLFTKLLSENPNVLEVSAKNAGQNSTIAKISSGTVMNFRQDLITPNYLTELKIPMTAGRNFSYSNPTDSIDKVLVNEAFAKEAGWRDPIGEKITFTTQDNKIMQVIGVVKNYHYNSMNEEVGPQVFEWEDLSKLNAYYIKIKPKATSAALSAIKNTFQQVYPLSPYSYNFVQDTNKFAYRDIEKWRQILFFGGLITVLISFMGLFGLSVLSSERRKKEIGIRKVYGASARSIIRLLTADYLKLVIIALVIATPLTVLAARKFLQTMLYRIPLSIQLFILPDLLVILLAFLTVYIQTRQTAGINPIRSLKNE</sequence>
<dbReference type="PANTHER" id="PTHR30572">
    <property type="entry name" value="MEMBRANE COMPONENT OF TRANSPORTER-RELATED"/>
    <property type="match status" value="1"/>
</dbReference>
<dbReference type="GO" id="GO:0005886">
    <property type="term" value="C:plasma membrane"/>
    <property type="evidence" value="ECO:0007669"/>
    <property type="project" value="UniProtKB-SubCell"/>
</dbReference>
<dbReference type="InterPro" id="IPR025857">
    <property type="entry name" value="MacB_PCD"/>
</dbReference>
<dbReference type="InterPro" id="IPR003838">
    <property type="entry name" value="ABC3_permease_C"/>
</dbReference>
<dbReference type="Pfam" id="PF12704">
    <property type="entry name" value="MacB_PCD"/>
    <property type="match status" value="2"/>
</dbReference>
<dbReference type="Proteomes" id="UP000199041">
    <property type="component" value="Unassembled WGS sequence"/>
</dbReference>
<keyword evidence="4 6" id="KW-1133">Transmembrane helix</keyword>
<dbReference type="Pfam" id="PF02687">
    <property type="entry name" value="FtsX"/>
    <property type="match status" value="2"/>
</dbReference>
<evidence type="ECO:0000256" key="3">
    <source>
        <dbReference type="ARBA" id="ARBA00022692"/>
    </source>
</evidence>
<dbReference type="EMBL" id="FNQY01000004">
    <property type="protein sequence ID" value="SDZ93702.1"/>
    <property type="molecule type" value="Genomic_DNA"/>
</dbReference>
<dbReference type="RefSeq" id="WP_091394728.1">
    <property type="nucleotide sequence ID" value="NZ_FNQY01000004.1"/>
</dbReference>
<feature type="transmembrane region" description="Helical" evidence="6">
    <location>
        <begin position="20"/>
        <end position="41"/>
    </location>
</feature>
<organism evidence="9 10">
    <name type="scientific">Arachidicoccus rhizosphaerae</name>
    <dbReference type="NCBI Taxonomy" id="551991"/>
    <lineage>
        <taxon>Bacteria</taxon>
        <taxon>Pseudomonadati</taxon>
        <taxon>Bacteroidota</taxon>
        <taxon>Chitinophagia</taxon>
        <taxon>Chitinophagales</taxon>
        <taxon>Chitinophagaceae</taxon>
        <taxon>Arachidicoccus</taxon>
    </lineage>
</organism>
<gene>
    <name evidence="9" type="ORF">SAMN05192529_104171</name>
</gene>
<reference evidence="9 10" key="1">
    <citation type="submission" date="2016-10" db="EMBL/GenBank/DDBJ databases">
        <authorList>
            <person name="de Groot N.N."/>
        </authorList>
    </citation>
    <scope>NUCLEOTIDE SEQUENCE [LARGE SCALE GENOMIC DNA]</scope>
    <source>
        <strain evidence="9 10">Vu-144</strain>
    </source>
</reference>
<dbReference type="PANTHER" id="PTHR30572:SF18">
    <property type="entry name" value="ABC-TYPE MACROLIDE FAMILY EXPORT SYSTEM PERMEASE COMPONENT 2"/>
    <property type="match status" value="1"/>
</dbReference>
<evidence type="ECO:0000313" key="9">
    <source>
        <dbReference type="EMBL" id="SDZ93702.1"/>
    </source>
</evidence>
<dbReference type="OrthoDB" id="5933722at2"/>
<dbReference type="GO" id="GO:0022857">
    <property type="term" value="F:transmembrane transporter activity"/>
    <property type="evidence" value="ECO:0007669"/>
    <property type="project" value="TreeGrafter"/>
</dbReference>
<dbReference type="STRING" id="551991.SAMN05192529_104171"/>
<evidence type="ECO:0000256" key="2">
    <source>
        <dbReference type="ARBA" id="ARBA00022475"/>
    </source>
</evidence>
<evidence type="ECO:0000259" key="8">
    <source>
        <dbReference type="Pfam" id="PF12704"/>
    </source>
</evidence>
<keyword evidence="5 6" id="KW-0472">Membrane</keyword>
<evidence type="ECO:0000259" key="7">
    <source>
        <dbReference type="Pfam" id="PF02687"/>
    </source>
</evidence>
<keyword evidence="10" id="KW-1185">Reference proteome</keyword>
<dbReference type="InterPro" id="IPR050250">
    <property type="entry name" value="Macrolide_Exporter_MacB"/>
</dbReference>
<comment type="subcellular location">
    <subcellularLocation>
        <location evidence="1">Cell membrane</location>
        <topology evidence="1">Multi-pass membrane protein</topology>
    </subcellularLocation>
</comment>
<evidence type="ECO:0000313" key="10">
    <source>
        <dbReference type="Proteomes" id="UP000199041"/>
    </source>
</evidence>
<feature type="transmembrane region" description="Helical" evidence="6">
    <location>
        <begin position="298"/>
        <end position="320"/>
    </location>
</feature>
<protein>
    <submittedName>
        <fullName evidence="9">Putative ABC transport system permease protein</fullName>
    </submittedName>
</protein>
<feature type="transmembrane region" description="Helical" evidence="6">
    <location>
        <begin position="676"/>
        <end position="698"/>
    </location>
</feature>
<feature type="transmembrane region" description="Helical" evidence="6">
    <location>
        <begin position="351"/>
        <end position="373"/>
    </location>
</feature>
<feature type="domain" description="ABC3 transporter permease C-terminal" evidence="7">
    <location>
        <begin position="302"/>
        <end position="419"/>
    </location>
</feature>
<feature type="transmembrane region" description="Helical" evidence="6">
    <location>
        <begin position="393"/>
        <end position="417"/>
    </location>
</feature>
<evidence type="ECO:0000256" key="5">
    <source>
        <dbReference type="ARBA" id="ARBA00023136"/>
    </source>
</evidence>
<evidence type="ECO:0000256" key="6">
    <source>
        <dbReference type="SAM" id="Phobius"/>
    </source>
</evidence>
<evidence type="ECO:0000256" key="4">
    <source>
        <dbReference type="ARBA" id="ARBA00022989"/>
    </source>
</evidence>
<keyword evidence="2" id="KW-1003">Cell membrane</keyword>
<accession>A0A1H3X519</accession>
<feature type="transmembrane region" description="Helical" evidence="6">
    <location>
        <begin position="728"/>
        <end position="748"/>
    </location>
</feature>
<feature type="domain" description="ABC3 transporter permease C-terminal" evidence="7">
    <location>
        <begin position="679"/>
        <end position="792"/>
    </location>
</feature>
<name>A0A1H3X519_9BACT</name>
<feature type="transmembrane region" description="Helical" evidence="6">
    <location>
        <begin position="438"/>
        <end position="458"/>
    </location>
</feature>
<feature type="domain" description="MacB-like periplasmic core" evidence="8">
    <location>
        <begin position="21"/>
        <end position="239"/>
    </location>
</feature>
<evidence type="ECO:0000256" key="1">
    <source>
        <dbReference type="ARBA" id="ARBA00004651"/>
    </source>
</evidence>
<keyword evidence="3 6" id="KW-0812">Transmembrane</keyword>
<feature type="domain" description="MacB-like periplasmic core" evidence="8">
    <location>
        <begin position="449"/>
        <end position="639"/>
    </location>
</feature>
<proteinExistence type="predicted"/>